<dbReference type="Proteomes" id="UP000322499">
    <property type="component" value="Unassembled WGS sequence"/>
</dbReference>
<evidence type="ECO:0000256" key="5">
    <source>
        <dbReference type="ARBA" id="ARBA00022989"/>
    </source>
</evidence>
<dbReference type="Pfam" id="PF09594">
    <property type="entry name" value="GT87"/>
    <property type="match status" value="1"/>
</dbReference>
<feature type="transmembrane region" description="Helical" evidence="8">
    <location>
        <begin position="204"/>
        <end position="232"/>
    </location>
</feature>
<evidence type="ECO:0000256" key="3">
    <source>
        <dbReference type="ARBA" id="ARBA00022679"/>
    </source>
</evidence>
<organism evidence="9 10">
    <name type="scientific">Blastococcus xanthinilyticus</name>
    <dbReference type="NCBI Taxonomy" id="1564164"/>
    <lineage>
        <taxon>Bacteria</taxon>
        <taxon>Bacillati</taxon>
        <taxon>Actinomycetota</taxon>
        <taxon>Actinomycetes</taxon>
        <taxon>Geodermatophilales</taxon>
        <taxon>Geodermatophilaceae</taxon>
        <taxon>Blastococcus</taxon>
    </lineage>
</organism>
<reference evidence="9 10" key="1">
    <citation type="submission" date="2019-07" db="EMBL/GenBank/DDBJ databases">
        <title>Genomic Encyclopedia of Archaeal and Bacterial Type Strains, Phase II (KMG-II): from individual species to whole genera.</title>
        <authorList>
            <person name="Goeker M."/>
        </authorList>
    </citation>
    <scope>NUCLEOTIDE SEQUENCE [LARGE SCALE GENOMIC DNA]</scope>
    <source>
        <strain evidence="9 10">DSM 46842</strain>
    </source>
</reference>
<keyword evidence="10" id="KW-1185">Reference proteome</keyword>
<keyword evidence="5 8" id="KW-1133">Transmembrane helix</keyword>
<keyword evidence="2" id="KW-1003">Cell membrane</keyword>
<dbReference type="GO" id="GO:0005886">
    <property type="term" value="C:plasma membrane"/>
    <property type="evidence" value="ECO:0007669"/>
    <property type="project" value="UniProtKB-SubCell"/>
</dbReference>
<keyword evidence="4 8" id="KW-0812">Transmembrane</keyword>
<keyword evidence="3" id="KW-0808">Transferase</keyword>
<dbReference type="EMBL" id="VNHW01000009">
    <property type="protein sequence ID" value="TYP86426.1"/>
    <property type="molecule type" value="Genomic_DNA"/>
</dbReference>
<protein>
    <submittedName>
        <fullName evidence="9">Putative membrane protein</fullName>
    </submittedName>
</protein>
<accession>A0A5S5CUA0</accession>
<dbReference type="PIRSF" id="PIRSF010361">
    <property type="entry name" value="UCP010361"/>
    <property type="match status" value="1"/>
</dbReference>
<gene>
    <name evidence="9" type="ORF">BD833_10926</name>
</gene>
<dbReference type="InterPro" id="IPR018584">
    <property type="entry name" value="GT87"/>
</dbReference>
<proteinExistence type="inferred from homology"/>
<feature type="transmembrane region" description="Helical" evidence="8">
    <location>
        <begin position="244"/>
        <end position="269"/>
    </location>
</feature>
<evidence type="ECO:0000256" key="1">
    <source>
        <dbReference type="ARBA" id="ARBA00004651"/>
    </source>
</evidence>
<name>A0A5S5CUA0_9ACTN</name>
<feature type="transmembrane region" description="Helical" evidence="8">
    <location>
        <begin position="334"/>
        <end position="351"/>
    </location>
</feature>
<feature type="transmembrane region" description="Helical" evidence="8">
    <location>
        <begin position="136"/>
        <end position="159"/>
    </location>
</feature>
<evidence type="ECO:0000256" key="2">
    <source>
        <dbReference type="ARBA" id="ARBA00022475"/>
    </source>
</evidence>
<evidence type="ECO:0000256" key="4">
    <source>
        <dbReference type="ARBA" id="ARBA00022692"/>
    </source>
</evidence>
<evidence type="ECO:0000256" key="8">
    <source>
        <dbReference type="SAM" id="Phobius"/>
    </source>
</evidence>
<keyword evidence="6 8" id="KW-0472">Membrane</keyword>
<feature type="transmembrane region" description="Helical" evidence="8">
    <location>
        <begin position="30"/>
        <end position="52"/>
    </location>
</feature>
<sequence length="467" mass="49278">MVPSWVDPVVRQASEAVGGPWGRFAVTGRALFWTPLRVCLLFTTLVLAVAWIKQAPCSDGNWTAGVQYTHLCYSDAVPLFGTHGLGDGALPHLDVVVDQPVLTGGFTAVAAALAGVYDRAAAGSGVLPEIPPVQSYYVLTCLLLTACAFLLVRSTLALAGRRPWDAAIIGLSPLLLVHAFTGWDLFAVALAGLALWAWARRRLLLAGALTGLAAAAALHAVLLLLALLLLCLRAGRLRAWSRTALAAAGTWLAVVLPVALAGPAGWAVLPALPGVAAAEPDSLWNIAVHLTGGPGADPVPALLDAVAVLVGLAGLAAVAWLTRVAPVRPRVPQVAFLLVAVVLLTGTTWSPQESLWLLPLAALARPRWRSLLAWQATEAVLWVPRLLWYLGADDMGVDVEWFFLAVGLRDVAVLVLMALVVRDVLDPDRDVVRTSWPGVDDPAGGVLDHHMDALRASPPPRAVPRGR</sequence>
<comment type="caution">
    <text evidence="9">The sequence shown here is derived from an EMBL/GenBank/DDBJ whole genome shotgun (WGS) entry which is preliminary data.</text>
</comment>
<comment type="similarity">
    <text evidence="7">Belongs to the glycosyltransferase 87 family.</text>
</comment>
<dbReference type="AlphaFoldDB" id="A0A5S5CUA0"/>
<evidence type="ECO:0000313" key="9">
    <source>
        <dbReference type="EMBL" id="TYP86426.1"/>
    </source>
</evidence>
<evidence type="ECO:0000313" key="10">
    <source>
        <dbReference type="Proteomes" id="UP000322499"/>
    </source>
</evidence>
<feature type="transmembrane region" description="Helical" evidence="8">
    <location>
        <begin position="301"/>
        <end position="322"/>
    </location>
</feature>
<dbReference type="GO" id="GO:0016758">
    <property type="term" value="F:hexosyltransferase activity"/>
    <property type="evidence" value="ECO:0007669"/>
    <property type="project" value="InterPro"/>
</dbReference>
<feature type="transmembrane region" description="Helical" evidence="8">
    <location>
        <begin position="402"/>
        <end position="421"/>
    </location>
</feature>
<evidence type="ECO:0000256" key="7">
    <source>
        <dbReference type="ARBA" id="ARBA00024033"/>
    </source>
</evidence>
<comment type="subcellular location">
    <subcellularLocation>
        <location evidence="1">Cell membrane</location>
        <topology evidence="1">Multi-pass membrane protein</topology>
    </subcellularLocation>
</comment>
<feature type="transmembrane region" description="Helical" evidence="8">
    <location>
        <begin position="171"/>
        <end position="198"/>
    </location>
</feature>
<dbReference type="InterPro" id="IPR016570">
    <property type="entry name" value="UCP010361"/>
</dbReference>
<evidence type="ECO:0000256" key="6">
    <source>
        <dbReference type="ARBA" id="ARBA00023136"/>
    </source>
</evidence>